<dbReference type="PANTHER" id="PTHR31009">
    <property type="entry name" value="S-ADENOSYL-L-METHIONINE:CARBOXYL METHYLTRANSFERASE FAMILY PROTEIN"/>
    <property type="match status" value="1"/>
</dbReference>
<gene>
    <name evidence="1" type="ORF">M0R45_022390</name>
</gene>
<dbReference type="AlphaFoldDB" id="A0AAW1XHN4"/>
<comment type="caution">
    <text evidence="1">The sequence shown here is derived from an EMBL/GenBank/DDBJ whole genome shotgun (WGS) entry which is preliminary data.</text>
</comment>
<evidence type="ECO:0000313" key="2">
    <source>
        <dbReference type="Proteomes" id="UP001457282"/>
    </source>
</evidence>
<organism evidence="1 2">
    <name type="scientific">Rubus argutus</name>
    <name type="common">Southern blackberry</name>
    <dbReference type="NCBI Taxonomy" id="59490"/>
    <lineage>
        <taxon>Eukaryota</taxon>
        <taxon>Viridiplantae</taxon>
        <taxon>Streptophyta</taxon>
        <taxon>Embryophyta</taxon>
        <taxon>Tracheophyta</taxon>
        <taxon>Spermatophyta</taxon>
        <taxon>Magnoliopsida</taxon>
        <taxon>eudicotyledons</taxon>
        <taxon>Gunneridae</taxon>
        <taxon>Pentapetalae</taxon>
        <taxon>rosids</taxon>
        <taxon>fabids</taxon>
        <taxon>Rosales</taxon>
        <taxon>Rosaceae</taxon>
        <taxon>Rosoideae</taxon>
        <taxon>Rosoideae incertae sedis</taxon>
        <taxon>Rubus</taxon>
    </lineage>
</organism>
<reference evidence="1 2" key="1">
    <citation type="journal article" date="2023" name="G3 (Bethesda)">
        <title>A chromosome-length genome assembly and annotation of blackberry (Rubus argutus, cv. 'Hillquist').</title>
        <authorList>
            <person name="Bruna T."/>
            <person name="Aryal R."/>
            <person name="Dudchenko O."/>
            <person name="Sargent D.J."/>
            <person name="Mead D."/>
            <person name="Buti M."/>
            <person name="Cavallini A."/>
            <person name="Hytonen T."/>
            <person name="Andres J."/>
            <person name="Pham M."/>
            <person name="Weisz D."/>
            <person name="Mascagni F."/>
            <person name="Usai G."/>
            <person name="Natali L."/>
            <person name="Bassil N."/>
            <person name="Fernandez G.E."/>
            <person name="Lomsadze A."/>
            <person name="Armour M."/>
            <person name="Olukolu B."/>
            <person name="Poorten T."/>
            <person name="Britton C."/>
            <person name="Davik J."/>
            <person name="Ashrafi H."/>
            <person name="Aiden E.L."/>
            <person name="Borodovsky M."/>
            <person name="Worthington M."/>
        </authorList>
    </citation>
    <scope>NUCLEOTIDE SEQUENCE [LARGE SCALE GENOMIC DNA]</scope>
    <source>
        <strain evidence="1">PI 553951</strain>
    </source>
</reference>
<sequence length="94" mass="10392">MEVTQILHMNNGEGETSYAKNSTLQRKTLSMVKPIIMEAVLELMMSSNIMGIESMGIADLGCSSGPNTLLSSRRSWMSYAELISRRQSQSSECI</sequence>
<dbReference type="InterPro" id="IPR029063">
    <property type="entry name" value="SAM-dependent_MTases_sf"/>
</dbReference>
<dbReference type="Proteomes" id="UP001457282">
    <property type="component" value="Unassembled WGS sequence"/>
</dbReference>
<dbReference type="SUPFAM" id="SSF53335">
    <property type="entry name" value="S-adenosyl-L-methionine-dependent methyltransferases"/>
    <property type="match status" value="1"/>
</dbReference>
<accession>A0AAW1XHN4</accession>
<name>A0AAW1XHN4_RUBAR</name>
<evidence type="ECO:0000313" key="1">
    <source>
        <dbReference type="EMBL" id="KAK9935280.1"/>
    </source>
</evidence>
<dbReference type="EMBL" id="JBEDUW010000004">
    <property type="protein sequence ID" value="KAK9935280.1"/>
    <property type="molecule type" value="Genomic_DNA"/>
</dbReference>
<dbReference type="InterPro" id="IPR005299">
    <property type="entry name" value="MeTrfase_7"/>
</dbReference>
<protein>
    <submittedName>
        <fullName evidence="1">Uncharacterized protein</fullName>
    </submittedName>
</protein>
<dbReference type="Gene3D" id="3.40.50.150">
    <property type="entry name" value="Vaccinia Virus protein VP39"/>
    <property type="match status" value="1"/>
</dbReference>
<proteinExistence type="predicted"/>
<keyword evidence="2" id="KW-1185">Reference proteome</keyword>
<dbReference type="GO" id="GO:0008168">
    <property type="term" value="F:methyltransferase activity"/>
    <property type="evidence" value="ECO:0007669"/>
    <property type="project" value="InterPro"/>
</dbReference>